<name>B5YIC7_THEYD</name>
<accession>B5YIC7</accession>
<dbReference type="PATRIC" id="fig|289376.4.peg.1923"/>
<protein>
    <submittedName>
        <fullName evidence="2">p-aminobenzoate synthetase</fullName>
    </submittedName>
</protein>
<dbReference type="GO" id="GO:0000162">
    <property type="term" value="P:L-tryptophan biosynthetic process"/>
    <property type="evidence" value="ECO:0000318"/>
    <property type="project" value="GO_Central"/>
</dbReference>
<feature type="domain" description="Chorismate-utilising enzyme C-terminal" evidence="1">
    <location>
        <begin position="93"/>
        <end position="333"/>
    </location>
</feature>
<dbReference type="Gene3D" id="3.60.120.10">
    <property type="entry name" value="Anthranilate synthase"/>
    <property type="match status" value="1"/>
</dbReference>
<gene>
    <name evidence="2" type="ordered locus">THEYE_A1968</name>
</gene>
<dbReference type="InterPro" id="IPR019999">
    <property type="entry name" value="Anth_synth_I-like"/>
</dbReference>
<evidence type="ECO:0000259" key="1">
    <source>
        <dbReference type="Pfam" id="PF00425"/>
    </source>
</evidence>
<dbReference type="OrthoDB" id="9806579at2"/>
<dbReference type="GO" id="GO:0046820">
    <property type="term" value="F:4-amino-4-deoxychorismate synthase activity"/>
    <property type="evidence" value="ECO:0000318"/>
    <property type="project" value="GO_Central"/>
</dbReference>
<evidence type="ECO:0000313" key="2">
    <source>
        <dbReference type="EMBL" id="ACI22007.1"/>
    </source>
</evidence>
<dbReference type="AlphaFoldDB" id="B5YIC7"/>
<dbReference type="PANTHER" id="PTHR11236:SF50">
    <property type="entry name" value="AMINODEOXYCHORISMATE SYNTHASE COMPONENT 1"/>
    <property type="match status" value="1"/>
</dbReference>
<dbReference type="InParanoid" id="B5YIC7"/>
<dbReference type="KEGG" id="tye:THEYE_A1968"/>
<proteinExistence type="predicted"/>
<dbReference type="RefSeq" id="WP_012546701.1">
    <property type="nucleotide sequence ID" value="NC_011296.1"/>
</dbReference>
<dbReference type="EnsemblBacteria" id="ACI22007">
    <property type="protein sequence ID" value="ACI22007"/>
    <property type="gene ID" value="THEYE_A1968"/>
</dbReference>
<dbReference type="PANTHER" id="PTHR11236">
    <property type="entry name" value="AMINOBENZOATE/ANTHRANILATE SYNTHASE"/>
    <property type="match status" value="1"/>
</dbReference>
<dbReference type="HOGENOM" id="CLU_006493_1_0_0"/>
<reference evidence="2 3" key="2">
    <citation type="journal article" date="2015" name="Genome Announc.">
        <title>Genome Sequence of the Sulfate-Reducing Thermophilic Bacterium Thermodesulfovibrio yellowstonii Strain DSM 11347T (Phylum Nitrospirae).</title>
        <authorList>
            <person name="Bhatnagar S."/>
            <person name="Badger J.H."/>
            <person name="Madupu R."/>
            <person name="Khouri H.M."/>
            <person name="O'Connor E.M."/>
            <person name="Robb F.T."/>
            <person name="Ward N.L."/>
            <person name="Eisen J.A."/>
        </authorList>
    </citation>
    <scope>NUCLEOTIDE SEQUENCE [LARGE SCALE GENOMIC DNA]</scope>
    <source>
        <strain evidence="3">ATCC 51303 / DSM 11347 / YP87</strain>
    </source>
</reference>
<dbReference type="STRING" id="289376.THEYE_A1968"/>
<dbReference type="Proteomes" id="UP000000718">
    <property type="component" value="Chromosome"/>
</dbReference>
<dbReference type="SUPFAM" id="SSF56322">
    <property type="entry name" value="ADC synthase"/>
    <property type="match status" value="1"/>
</dbReference>
<dbReference type="PRINTS" id="PR00095">
    <property type="entry name" value="ANTSNTHASEI"/>
</dbReference>
<sequence>MLILCGSWLNKKGFYEAEIEDVRFYQSLSQIREVEPISFVIFSYDLSGEILDFKLQSTDLPSVIVIKIRKFKKINKKKGHYNLLPYSMSLKDSEFIAGIQKIRNLIEEGTVYQINLTNRFDFEFKGNPVNLFFRFYKNQPVPYGFFLNFGDFFVVSGSMELFLEKLGERIVSKPIKGTSKSLRFLQNSHKDKAENLMITDMMRNDIGRIAQIGSVKVTELFKITKYRTLYQMHSTVEGITNKSIIDIIKETFPPASVTGAPKRKAVEMIDILEPHARSYYCGCGGLVRNETDFTLSVLIRTAVGKGNRLSYYAGCGIVWNSVPERELEELYLKVKAFYKR</sequence>
<organism evidence="2 3">
    <name type="scientific">Thermodesulfovibrio yellowstonii (strain ATCC 51303 / DSM 11347 / YP87)</name>
    <dbReference type="NCBI Taxonomy" id="289376"/>
    <lineage>
        <taxon>Bacteria</taxon>
        <taxon>Pseudomonadati</taxon>
        <taxon>Nitrospirota</taxon>
        <taxon>Thermodesulfovibrionia</taxon>
        <taxon>Thermodesulfovibrionales</taxon>
        <taxon>Thermodesulfovibrionaceae</taxon>
        <taxon>Thermodesulfovibrio</taxon>
    </lineage>
</organism>
<keyword evidence="3" id="KW-1185">Reference proteome</keyword>
<evidence type="ECO:0000313" key="3">
    <source>
        <dbReference type="Proteomes" id="UP000000718"/>
    </source>
</evidence>
<dbReference type="InterPro" id="IPR005801">
    <property type="entry name" value="ADC_synthase"/>
</dbReference>
<dbReference type="InterPro" id="IPR015890">
    <property type="entry name" value="Chorismate_C"/>
</dbReference>
<dbReference type="eggNOG" id="COG0147">
    <property type="taxonomic scope" value="Bacteria"/>
</dbReference>
<dbReference type="EMBL" id="CP001147">
    <property type="protein sequence ID" value="ACI22007.1"/>
    <property type="molecule type" value="Genomic_DNA"/>
</dbReference>
<reference evidence="3" key="1">
    <citation type="submission" date="2008-08" db="EMBL/GenBank/DDBJ databases">
        <title>The complete genome sequence of Thermodesulfovibrio yellowstonii strain ATCC 51303 / DSM 11347 / YP87.</title>
        <authorList>
            <person name="Dodson R.J."/>
            <person name="Durkin A.S."/>
            <person name="Wu M."/>
            <person name="Eisen J."/>
            <person name="Sutton G."/>
        </authorList>
    </citation>
    <scope>NUCLEOTIDE SEQUENCE [LARGE SCALE GENOMIC DNA]</scope>
    <source>
        <strain evidence="3">ATCC 51303 / DSM 11347 / YP87</strain>
    </source>
</reference>
<dbReference type="Pfam" id="PF00425">
    <property type="entry name" value="Chorismate_bind"/>
    <property type="match status" value="1"/>
</dbReference>